<dbReference type="Gene3D" id="3.60.15.10">
    <property type="entry name" value="Ribonuclease Z/Hydroxyacylglutathione hydrolase-like"/>
    <property type="match status" value="1"/>
</dbReference>
<dbReference type="SUPFAM" id="SSF56281">
    <property type="entry name" value="Metallo-hydrolase/oxidoreductase"/>
    <property type="match status" value="1"/>
</dbReference>
<dbReference type="PANTHER" id="PTHR46233:SF3">
    <property type="entry name" value="HYDROXYACYLGLUTATHIONE HYDROLASE GLOC"/>
    <property type="match status" value="1"/>
</dbReference>
<evidence type="ECO:0000256" key="4">
    <source>
        <dbReference type="ARBA" id="ARBA00022833"/>
    </source>
</evidence>
<dbReference type="CDD" id="cd06262">
    <property type="entry name" value="metallo-hydrolase-like_MBL-fold"/>
    <property type="match status" value="1"/>
</dbReference>
<dbReference type="EMBL" id="FQYI01000001">
    <property type="protein sequence ID" value="SHI33571.1"/>
    <property type="molecule type" value="Genomic_DNA"/>
</dbReference>
<name>A0A1M6AAS2_9FLAO</name>
<organism evidence="6 7">
    <name type="scientific">Cruoricaptor ignavus</name>
    <dbReference type="NCBI Taxonomy" id="1118202"/>
    <lineage>
        <taxon>Bacteria</taxon>
        <taxon>Pseudomonadati</taxon>
        <taxon>Bacteroidota</taxon>
        <taxon>Flavobacteriia</taxon>
        <taxon>Flavobacteriales</taxon>
        <taxon>Weeksellaceae</taxon>
        <taxon>Cruoricaptor</taxon>
    </lineage>
</organism>
<comment type="cofactor">
    <cofactor evidence="1">
        <name>Zn(2+)</name>
        <dbReference type="ChEBI" id="CHEBI:29105"/>
    </cofactor>
</comment>
<evidence type="ECO:0000313" key="7">
    <source>
        <dbReference type="Proteomes" id="UP000184335"/>
    </source>
</evidence>
<evidence type="ECO:0000259" key="5">
    <source>
        <dbReference type="SMART" id="SM00849"/>
    </source>
</evidence>
<dbReference type="GO" id="GO:0046872">
    <property type="term" value="F:metal ion binding"/>
    <property type="evidence" value="ECO:0007669"/>
    <property type="project" value="UniProtKB-KW"/>
</dbReference>
<dbReference type="SMART" id="SM00849">
    <property type="entry name" value="Lactamase_B"/>
    <property type="match status" value="1"/>
</dbReference>
<dbReference type="InterPro" id="IPR001279">
    <property type="entry name" value="Metallo-B-lactamas"/>
</dbReference>
<keyword evidence="2" id="KW-0479">Metal-binding</keyword>
<dbReference type="PANTHER" id="PTHR46233">
    <property type="entry name" value="HYDROXYACYLGLUTATHIONE HYDROLASE GLOC"/>
    <property type="match status" value="1"/>
</dbReference>
<dbReference type="InterPro" id="IPR036866">
    <property type="entry name" value="RibonucZ/Hydroxyglut_hydro"/>
</dbReference>
<reference evidence="6 7" key="1">
    <citation type="submission" date="2016-11" db="EMBL/GenBank/DDBJ databases">
        <authorList>
            <person name="Jaros S."/>
            <person name="Januszkiewicz K."/>
            <person name="Wedrychowicz H."/>
        </authorList>
    </citation>
    <scope>NUCLEOTIDE SEQUENCE [LARGE SCALE GENOMIC DNA]</scope>
    <source>
        <strain evidence="6 7">DSM 25479</strain>
    </source>
</reference>
<dbReference type="OrthoDB" id="9802248at2"/>
<evidence type="ECO:0000256" key="2">
    <source>
        <dbReference type="ARBA" id="ARBA00022723"/>
    </source>
</evidence>
<dbReference type="InterPro" id="IPR051453">
    <property type="entry name" value="MBL_Glyoxalase_II"/>
</dbReference>
<keyword evidence="3" id="KW-0378">Hydrolase</keyword>
<proteinExistence type="predicted"/>
<evidence type="ECO:0000313" key="6">
    <source>
        <dbReference type="EMBL" id="SHI33571.1"/>
    </source>
</evidence>
<protein>
    <submittedName>
        <fullName evidence="6">Glyoxylase, beta-lactamase superfamily II</fullName>
    </submittedName>
</protein>
<keyword evidence="7" id="KW-1185">Reference proteome</keyword>
<evidence type="ECO:0000256" key="1">
    <source>
        <dbReference type="ARBA" id="ARBA00001947"/>
    </source>
</evidence>
<dbReference type="Pfam" id="PF00753">
    <property type="entry name" value="Lactamase_B"/>
    <property type="match status" value="1"/>
</dbReference>
<feature type="domain" description="Metallo-beta-lactamase" evidence="5">
    <location>
        <begin position="13"/>
        <end position="195"/>
    </location>
</feature>
<keyword evidence="4" id="KW-0862">Zinc</keyword>
<sequence length="213" mass="24360">MLSLKIFTFNPLGENTYILYHKNKSAWLIDPGTYWEEERRELDNFLKSNNLNIEKILLTHGHIDHVMGLQWAAERYGASTYLHEADEPLLKTFHLTGERFGMQLQPISLETKRLNEGEELDFYGEILRVLHIPGHSPGSLVFYHEKGKFAISGDVLFEGSIGRTDLPGGNYELLIKGIREKLLTLPPDTKIFPGHGNATSIGFERDHNPFLRD</sequence>
<accession>A0A1M6AAS2</accession>
<dbReference type="STRING" id="1118202.SAMN05443429_101221"/>
<dbReference type="GO" id="GO:0016787">
    <property type="term" value="F:hydrolase activity"/>
    <property type="evidence" value="ECO:0007669"/>
    <property type="project" value="UniProtKB-KW"/>
</dbReference>
<evidence type="ECO:0000256" key="3">
    <source>
        <dbReference type="ARBA" id="ARBA00022801"/>
    </source>
</evidence>
<gene>
    <name evidence="6" type="ORF">SAMN05443429_101221</name>
</gene>
<dbReference type="RefSeq" id="WP_073177512.1">
    <property type="nucleotide sequence ID" value="NZ_FQYI01000001.1"/>
</dbReference>
<dbReference type="AlphaFoldDB" id="A0A1M6AAS2"/>
<dbReference type="Proteomes" id="UP000184335">
    <property type="component" value="Unassembled WGS sequence"/>
</dbReference>